<name>A0AAD5MRV3_PARTN</name>
<keyword evidence="2" id="KW-1185">Reference proteome</keyword>
<accession>A0AAD5MRV3</accession>
<organism evidence="1 2">
    <name type="scientific">Parelaphostrongylus tenuis</name>
    <name type="common">Meningeal worm</name>
    <dbReference type="NCBI Taxonomy" id="148309"/>
    <lineage>
        <taxon>Eukaryota</taxon>
        <taxon>Metazoa</taxon>
        <taxon>Ecdysozoa</taxon>
        <taxon>Nematoda</taxon>
        <taxon>Chromadorea</taxon>
        <taxon>Rhabditida</taxon>
        <taxon>Rhabditina</taxon>
        <taxon>Rhabditomorpha</taxon>
        <taxon>Strongyloidea</taxon>
        <taxon>Metastrongylidae</taxon>
        <taxon>Parelaphostrongylus</taxon>
    </lineage>
</organism>
<proteinExistence type="predicted"/>
<dbReference type="Proteomes" id="UP001196413">
    <property type="component" value="Unassembled WGS sequence"/>
</dbReference>
<comment type="caution">
    <text evidence="1">The sequence shown here is derived from an EMBL/GenBank/DDBJ whole genome shotgun (WGS) entry which is preliminary data.</text>
</comment>
<protein>
    <submittedName>
        <fullName evidence="1">Uncharacterized protein</fullName>
    </submittedName>
</protein>
<dbReference type="AlphaFoldDB" id="A0AAD5MRV3"/>
<reference evidence="1" key="1">
    <citation type="submission" date="2021-06" db="EMBL/GenBank/DDBJ databases">
        <title>Parelaphostrongylus tenuis whole genome reference sequence.</title>
        <authorList>
            <person name="Garwood T.J."/>
            <person name="Larsen P.A."/>
            <person name="Fountain-Jones N.M."/>
            <person name="Garbe J.R."/>
            <person name="Macchietto M.G."/>
            <person name="Kania S.A."/>
            <person name="Gerhold R.W."/>
            <person name="Richards J.E."/>
            <person name="Wolf T.M."/>
        </authorList>
    </citation>
    <scope>NUCLEOTIDE SEQUENCE</scope>
    <source>
        <strain evidence="1">MNPRO001-30</strain>
        <tissue evidence="1">Meninges</tissue>
    </source>
</reference>
<sequence>MGLQSSSQASRKQHGNLVGDHLVSTTFYHPQIDENECHNIIRKPHHLVKPRKSPDG</sequence>
<dbReference type="EMBL" id="JAHQIW010000634">
    <property type="protein sequence ID" value="KAJ1349274.1"/>
    <property type="molecule type" value="Genomic_DNA"/>
</dbReference>
<gene>
    <name evidence="1" type="ORF">KIN20_004758</name>
</gene>
<evidence type="ECO:0000313" key="1">
    <source>
        <dbReference type="EMBL" id="KAJ1349274.1"/>
    </source>
</evidence>
<evidence type="ECO:0000313" key="2">
    <source>
        <dbReference type="Proteomes" id="UP001196413"/>
    </source>
</evidence>